<gene>
    <name evidence="1" type="ORF">FHS29_006158</name>
</gene>
<protein>
    <submittedName>
        <fullName evidence="1">Uncharacterized protein</fullName>
    </submittedName>
</protein>
<evidence type="ECO:0000313" key="1">
    <source>
        <dbReference type="EMBL" id="MBB5959537.1"/>
    </source>
</evidence>
<comment type="caution">
    <text evidence="1">The sequence shown here is derived from an EMBL/GenBank/DDBJ whole genome shotgun (WGS) entry which is preliminary data.</text>
</comment>
<dbReference type="AlphaFoldDB" id="A0A841CU34"/>
<organism evidence="1 2">
    <name type="scientific">Saccharothrix tamanrassetensis</name>
    <dbReference type="NCBI Taxonomy" id="1051531"/>
    <lineage>
        <taxon>Bacteria</taxon>
        <taxon>Bacillati</taxon>
        <taxon>Actinomycetota</taxon>
        <taxon>Actinomycetes</taxon>
        <taxon>Pseudonocardiales</taxon>
        <taxon>Pseudonocardiaceae</taxon>
        <taxon>Saccharothrix</taxon>
    </lineage>
</organism>
<accession>A0A841CU34</accession>
<dbReference type="EMBL" id="JACHJN010000011">
    <property type="protein sequence ID" value="MBB5959537.1"/>
    <property type="molecule type" value="Genomic_DNA"/>
</dbReference>
<sequence length="44" mass="4672">MEGGATVRPIPLARKRAGLFANRTPAFLLPDTGPLRRVDGGAVR</sequence>
<reference evidence="1 2" key="1">
    <citation type="submission" date="2020-08" db="EMBL/GenBank/DDBJ databases">
        <title>Genomic Encyclopedia of Type Strains, Phase III (KMG-III): the genomes of soil and plant-associated and newly described type strains.</title>
        <authorList>
            <person name="Whitman W."/>
        </authorList>
    </citation>
    <scope>NUCLEOTIDE SEQUENCE [LARGE SCALE GENOMIC DNA]</scope>
    <source>
        <strain evidence="1 2">CECT 8640</strain>
    </source>
</reference>
<evidence type="ECO:0000313" key="2">
    <source>
        <dbReference type="Proteomes" id="UP000547510"/>
    </source>
</evidence>
<dbReference type="Proteomes" id="UP000547510">
    <property type="component" value="Unassembled WGS sequence"/>
</dbReference>
<proteinExistence type="predicted"/>
<keyword evidence="2" id="KW-1185">Reference proteome</keyword>
<name>A0A841CU34_9PSEU</name>